<reference evidence="3" key="2">
    <citation type="submission" date="2022-01" db="EMBL/GenBank/DDBJ databases">
        <authorList>
            <person name="Yamashiro T."/>
            <person name="Shiraishi A."/>
            <person name="Satake H."/>
            <person name="Nakayama K."/>
        </authorList>
    </citation>
    <scope>NUCLEOTIDE SEQUENCE</scope>
</reference>
<feature type="compositionally biased region" description="Basic and acidic residues" evidence="1">
    <location>
        <begin position="226"/>
        <end position="249"/>
    </location>
</feature>
<organism evidence="3 4">
    <name type="scientific">Tanacetum coccineum</name>
    <dbReference type="NCBI Taxonomy" id="301880"/>
    <lineage>
        <taxon>Eukaryota</taxon>
        <taxon>Viridiplantae</taxon>
        <taxon>Streptophyta</taxon>
        <taxon>Embryophyta</taxon>
        <taxon>Tracheophyta</taxon>
        <taxon>Spermatophyta</taxon>
        <taxon>Magnoliopsida</taxon>
        <taxon>eudicotyledons</taxon>
        <taxon>Gunneridae</taxon>
        <taxon>Pentapetalae</taxon>
        <taxon>asterids</taxon>
        <taxon>campanulids</taxon>
        <taxon>Asterales</taxon>
        <taxon>Asteraceae</taxon>
        <taxon>Asteroideae</taxon>
        <taxon>Anthemideae</taxon>
        <taxon>Anthemidinae</taxon>
        <taxon>Tanacetum</taxon>
    </lineage>
</organism>
<reference evidence="3" key="1">
    <citation type="journal article" date="2022" name="Int. J. Mol. Sci.">
        <title>Draft Genome of Tanacetum Coccineum: Genomic Comparison of Closely Related Tanacetum-Family Plants.</title>
        <authorList>
            <person name="Yamashiro T."/>
            <person name="Shiraishi A."/>
            <person name="Nakayama K."/>
            <person name="Satake H."/>
        </authorList>
    </citation>
    <scope>NUCLEOTIDE SEQUENCE</scope>
</reference>
<proteinExistence type="predicted"/>
<feature type="compositionally biased region" description="Basic and acidic residues" evidence="1">
    <location>
        <begin position="257"/>
        <end position="271"/>
    </location>
</feature>
<dbReference type="Pfam" id="PF07727">
    <property type="entry name" value="RVT_2"/>
    <property type="match status" value="1"/>
</dbReference>
<accession>A0ABQ5C5C6</accession>
<protein>
    <submittedName>
        <fullName evidence="3">Retrovirus-related pol polyprotein from transposon TNT 1-94</fullName>
    </submittedName>
</protein>
<feature type="region of interest" description="Disordered" evidence="1">
    <location>
        <begin position="153"/>
        <end position="172"/>
    </location>
</feature>
<evidence type="ECO:0000256" key="1">
    <source>
        <dbReference type="SAM" id="MobiDB-lite"/>
    </source>
</evidence>
<comment type="caution">
    <text evidence="3">The sequence shown here is derived from an EMBL/GenBank/DDBJ whole genome shotgun (WGS) entry which is preliminary data.</text>
</comment>
<gene>
    <name evidence="3" type="ORF">Tco_0891254</name>
</gene>
<feature type="domain" description="Reverse transcriptase Ty1/copia-type" evidence="2">
    <location>
        <begin position="77"/>
        <end position="119"/>
    </location>
</feature>
<name>A0ABQ5C5C6_9ASTR</name>
<evidence type="ECO:0000313" key="3">
    <source>
        <dbReference type="EMBL" id="GJT21317.1"/>
    </source>
</evidence>
<keyword evidence="4" id="KW-1185">Reference proteome</keyword>
<feature type="compositionally biased region" description="Basic and acidic residues" evidence="1">
    <location>
        <begin position="153"/>
        <end position="165"/>
    </location>
</feature>
<sequence>MFDEYFTPPSIAVSPVQEAASPRAVILADSPMSTSVDQDAPSLKPKNFKQEMTKPYGSMQCKKKFMNLKDLKFGNWCRARLVAQGFMQEEGIDFEESFTPVAKIEAIRIFVANAAAEYLCINLGELLLLSLKEVYLERHRALTRFVSPEHKSFRERSKRVRDMQRKSSKAQQEVVVIRGNTHEMPLSKKKEKVDVTRGKGIELLSEVALTGGSYLQLQGNDEDDRNNDQDSRSKGSDQERDSGDDKAQSDSENGSASKHETDIETKITDKVEGDEDEEMDYTTSLLYDDGDVNPEILQVIEDAHVTLLTVPQKTKVPVTSSSPSSGLASKFLNVLDIPHIMPEKFLQWMFPSSENHKASLDTISSNSATRSGLYFSPLGIQIMVTESLERVVLAKESSQPQSSYEAAVTLSEFELKKILIDKMDKSESYLELFVHKRIAMKE</sequence>
<evidence type="ECO:0000259" key="2">
    <source>
        <dbReference type="Pfam" id="PF07727"/>
    </source>
</evidence>
<feature type="region of interest" description="Disordered" evidence="1">
    <location>
        <begin position="216"/>
        <end position="278"/>
    </location>
</feature>
<dbReference type="InterPro" id="IPR013103">
    <property type="entry name" value="RVT_2"/>
</dbReference>
<dbReference type="EMBL" id="BQNB010013879">
    <property type="protein sequence ID" value="GJT21317.1"/>
    <property type="molecule type" value="Genomic_DNA"/>
</dbReference>
<evidence type="ECO:0000313" key="4">
    <source>
        <dbReference type="Proteomes" id="UP001151760"/>
    </source>
</evidence>
<dbReference type="Proteomes" id="UP001151760">
    <property type="component" value="Unassembled WGS sequence"/>
</dbReference>